<dbReference type="InterPro" id="IPR013106">
    <property type="entry name" value="Ig_V-set"/>
</dbReference>
<accession>A0A7J6BRT6</accession>
<dbReference type="Proteomes" id="UP000579812">
    <property type="component" value="Unassembled WGS sequence"/>
</dbReference>
<sequence>MEGESVTLNTDDTEIQRHDEIEWRFGVNRIARLLMNISKYDNYGRFRDRLKLDQNGSLTIANTRTTDSGLYQLSTLSENRESIKRFSVNVDAPPPAPAVTPQNPSSSERDAGNDTDVQINSTIILHHCIFRDADTSNNYIFQFSVNHHHRIIYNL</sequence>
<name>A0A7J6BRT6_9TELE</name>
<evidence type="ECO:0000256" key="1">
    <source>
        <dbReference type="SAM" id="MobiDB-lite"/>
    </source>
</evidence>
<comment type="caution">
    <text evidence="3">The sequence shown here is derived from an EMBL/GenBank/DDBJ whole genome shotgun (WGS) entry which is preliminary data.</text>
</comment>
<dbReference type="EMBL" id="JAAMOB010000022">
    <property type="protein sequence ID" value="KAF4097451.1"/>
    <property type="molecule type" value="Genomic_DNA"/>
</dbReference>
<dbReference type="AlphaFoldDB" id="A0A7J6BRT6"/>
<feature type="domain" description="Immunoglobulin V-set" evidence="2">
    <location>
        <begin position="2"/>
        <end position="82"/>
    </location>
</feature>
<organism evidence="3 4">
    <name type="scientific">Onychostoma macrolepis</name>
    <dbReference type="NCBI Taxonomy" id="369639"/>
    <lineage>
        <taxon>Eukaryota</taxon>
        <taxon>Metazoa</taxon>
        <taxon>Chordata</taxon>
        <taxon>Craniata</taxon>
        <taxon>Vertebrata</taxon>
        <taxon>Euteleostomi</taxon>
        <taxon>Actinopterygii</taxon>
        <taxon>Neopterygii</taxon>
        <taxon>Teleostei</taxon>
        <taxon>Ostariophysi</taxon>
        <taxon>Cypriniformes</taxon>
        <taxon>Cyprinidae</taxon>
        <taxon>Acrossocheilinae</taxon>
        <taxon>Onychostoma</taxon>
    </lineage>
</organism>
<keyword evidence="4" id="KW-1185">Reference proteome</keyword>
<dbReference type="Gene3D" id="2.60.40.10">
    <property type="entry name" value="Immunoglobulins"/>
    <property type="match status" value="1"/>
</dbReference>
<proteinExistence type="predicted"/>
<evidence type="ECO:0000313" key="4">
    <source>
        <dbReference type="Proteomes" id="UP000579812"/>
    </source>
</evidence>
<gene>
    <name evidence="3" type="ORF">G5714_021459</name>
</gene>
<dbReference type="Pfam" id="PF07686">
    <property type="entry name" value="V-set"/>
    <property type="match status" value="1"/>
</dbReference>
<dbReference type="PANTHER" id="PTHR21063">
    <property type="entry name" value="LFA-3"/>
    <property type="match status" value="1"/>
</dbReference>
<protein>
    <recommendedName>
        <fullName evidence="2">Immunoglobulin V-set domain-containing protein</fullName>
    </recommendedName>
</protein>
<dbReference type="SUPFAM" id="SSF48726">
    <property type="entry name" value="Immunoglobulin"/>
    <property type="match status" value="1"/>
</dbReference>
<evidence type="ECO:0000313" key="3">
    <source>
        <dbReference type="EMBL" id="KAF4097451.1"/>
    </source>
</evidence>
<dbReference type="PANTHER" id="PTHR21063:SF4">
    <property type="entry name" value="CD48 ANTIGEN-RELATED"/>
    <property type="match status" value="1"/>
</dbReference>
<feature type="region of interest" description="Disordered" evidence="1">
    <location>
        <begin position="89"/>
        <end position="114"/>
    </location>
</feature>
<dbReference type="InterPro" id="IPR013783">
    <property type="entry name" value="Ig-like_fold"/>
</dbReference>
<dbReference type="InterPro" id="IPR036179">
    <property type="entry name" value="Ig-like_dom_sf"/>
</dbReference>
<reference evidence="3 4" key="1">
    <citation type="submission" date="2020-04" db="EMBL/GenBank/DDBJ databases">
        <title>Chromosome-level genome assembly of a cyprinid fish Onychostoma macrolepis by integration of Nanopore Sequencing, Bionano and Hi-C technology.</title>
        <authorList>
            <person name="Wang D."/>
        </authorList>
    </citation>
    <scope>NUCLEOTIDE SEQUENCE [LARGE SCALE GENOMIC DNA]</scope>
    <source>
        <strain evidence="3">SWU-2019</strain>
        <tissue evidence="3">Muscle</tissue>
    </source>
</reference>
<evidence type="ECO:0000259" key="2">
    <source>
        <dbReference type="Pfam" id="PF07686"/>
    </source>
</evidence>